<feature type="compositionally biased region" description="Basic and acidic residues" evidence="1">
    <location>
        <begin position="84"/>
        <end position="96"/>
    </location>
</feature>
<comment type="caution">
    <text evidence="2">The sequence shown here is derived from an EMBL/GenBank/DDBJ whole genome shotgun (WGS) entry which is preliminary data.</text>
</comment>
<accession>A0AAN7BCT1</accession>
<dbReference type="Proteomes" id="UP001301958">
    <property type="component" value="Unassembled WGS sequence"/>
</dbReference>
<feature type="region of interest" description="Disordered" evidence="1">
    <location>
        <begin position="1"/>
        <end position="133"/>
    </location>
</feature>
<dbReference type="EMBL" id="MU865594">
    <property type="protein sequence ID" value="KAK4221046.1"/>
    <property type="molecule type" value="Genomic_DNA"/>
</dbReference>
<proteinExistence type="predicted"/>
<protein>
    <submittedName>
        <fullName evidence="2">Uncharacterized protein</fullName>
    </submittedName>
</protein>
<evidence type="ECO:0000313" key="3">
    <source>
        <dbReference type="Proteomes" id="UP001301958"/>
    </source>
</evidence>
<keyword evidence="3" id="KW-1185">Reference proteome</keyword>
<sequence>MEGGRSIPDKGNRNTKTKSQGRSPFYIEQHSQPGVDVQESGPVGRSPEAGGAAWPTWRRRFGIRAGPVGRSREAVCAGDGDSQDEARGRSPFHADQHGQPGVDVLESGPVGRSREAVCAGDGDSQDEARGRSV</sequence>
<name>A0AAN7BCT1_9PEZI</name>
<dbReference type="AlphaFoldDB" id="A0AAN7BCT1"/>
<organism evidence="2 3">
    <name type="scientific">Podospora fimiseda</name>
    <dbReference type="NCBI Taxonomy" id="252190"/>
    <lineage>
        <taxon>Eukaryota</taxon>
        <taxon>Fungi</taxon>
        <taxon>Dikarya</taxon>
        <taxon>Ascomycota</taxon>
        <taxon>Pezizomycotina</taxon>
        <taxon>Sordariomycetes</taxon>
        <taxon>Sordariomycetidae</taxon>
        <taxon>Sordariales</taxon>
        <taxon>Podosporaceae</taxon>
        <taxon>Podospora</taxon>
    </lineage>
</organism>
<evidence type="ECO:0000313" key="2">
    <source>
        <dbReference type="EMBL" id="KAK4221046.1"/>
    </source>
</evidence>
<gene>
    <name evidence="2" type="ORF">QBC38DRAFT_505231</name>
</gene>
<reference evidence="2" key="2">
    <citation type="submission" date="2023-05" db="EMBL/GenBank/DDBJ databases">
        <authorList>
            <consortium name="Lawrence Berkeley National Laboratory"/>
            <person name="Steindorff A."/>
            <person name="Hensen N."/>
            <person name="Bonometti L."/>
            <person name="Westerberg I."/>
            <person name="Brannstrom I.O."/>
            <person name="Guillou S."/>
            <person name="Cros-Aarteil S."/>
            <person name="Calhoun S."/>
            <person name="Haridas S."/>
            <person name="Kuo A."/>
            <person name="Mondo S."/>
            <person name="Pangilinan J."/>
            <person name="Riley R."/>
            <person name="Labutti K."/>
            <person name="Andreopoulos B."/>
            <person name="Lipzen A."/>
            <person name="Chen C."/>
            <person name="Yanf M."/>
            <person name="Daum C."/>
            <person name="Ng V."/>
            <person name="Clum A."/>
            <person name="Ohm R."/>
            <person name="Martin F."/>
            <person name="Silar P."/>
            <person name="Natvig D."/>
            <person name="Lalanne C."/>
            <person name="Gautier V."/>
            <person name="Ament-Velasquez S.L."/>
            <person name="Kruys A."/>
            <person name="Hutchinson M.I."/>
            <person name="Powell A.J."/>
            <person name="Barry K."/>
            <person name="Miller A.N."/>
            <person name="Grigoriev I.V."/>
            <person name="Debuchy R."/>
            <person name="Gladieux P."/>
            <person name="Thoren M.H."/>
            <person name="Johannesson H."/>
        </authorList>
    </citation>
    <scope>NUCLEOTIDE SEQUENCE</scope>
    <source>
        <strain evidence="2">CBS 990.96</strain>
    </source>
</reference>
<reference evidence="2" key="1">
    <citation type="journal article" date="2023" name="Mol. Phylogenet. Evol.">
        <title>Genome-scale phylogeny and comparative genomics of the fungal order Sordariales.</title>
        <authorList>
            <person name="Hensen N."/>
            <person name="Bonometti L."/>
            <person name="Westerberg I."/>
            <person name="Brannstrom I.O."/>
            <person name="Guillou S."/>
            <person name="Cros-Aarteil S."/>
            <person name="Calhoun S."/>
            <person name="Haridas S."/>
            <person name="Kuo A."/>
            <person name="Mondo S."/>
            <person name="Pangilinan J."/>
            <person name="Riley R."/>
            <person name="LaButti K."/>
            <person name="Andreopoulos B."/>
            <person name="Lipzen A."/>
            <person name="Chen C."/>
            <person name="Yan M."/>
            <person name="Daum C."/>
            <person name="Ng V."/>
            <person name="Clum A."/>
            <person name="Steindorff A."/>
            <person name="Ohm R.A."/>
            <person name="Martin F."/>
            <person name="Silar P."/>
            <person name="Natvig D.O."/>
            <person name="Lalanne C."/>
            <person name="Gautier V."/>
            <person name="Ament-Velasquez S.L."/>
            <person name="Kruys A."/>
            <person name="Hutchinson M.I."/>
            <person name="Powell A.J."/>
            <person name="Barry K."/>
            <person name="Miller A.N."/>
            <person name="Grigoriev I.V."/>
            <person name="Debuchy R."/>
            <person name="Gladieux P."/>
            <person name="Hiltunen Thoren M."/>
            <person name="Johannesson H."/>
        </authorList>
    </citation>
    <scope>NUCLEOTIDE SEQUENCE</scope>
    <source>
        <strain evidence="2">CBS 990.96</strain>
    </source>
</reference>
<evidence type="ECO:0000256" key="1">
    <source>
        <dbReference type="SAM" id="MobiDB-lite"/>
    </source>
</evidence>
<feature type="non-terminal residue" evidence="2">
    <location>
        <position position="133"/>
    </location>
</feature>